<reference evidence="4" key="1">
    <citation type="submission" date="2023-03" db="EMBL/GenBank/DDBJ databases">
        <title>Lomoglobus Profundus gen. nov., sp. nov., a novel member of the phylum Verrucomicrobia, isolated from deep-marine sediment of South China Sea.</title>
        <authorList>
            <person name="Ahmad T."/>
            <person name="Ishaq S.E."/>
            <person name="Wang F."/>
        </authorList>
    </citation>
    <scope>NUCLEOTIDE SEQUENCE</scope>
    <source>
        <strain evidence="4">LMO-M01</strain>
    </source>
</reference>
<accession>A0AAF0CMM9</accession>
<dbReference type="EMBL" id="CP119075">
    <property type="protein sequence ID" value="WED63516.1"/>
    <property type="molecule type" value="Genomic_DNA"/>
</dbReference>
<dbReference type="SMART" id="SM00850">
    <property type="entry name" value="LytTR"/>
    <property type="match status" value="1"/>
</dbReference>
<evidence type="ECO:0000313" key="5">
    <source>
        <dbReference type="Proteomes" id="UP001218638"/>
    </source>
</evidence>
<organism evidence="4 5">
    <name type="scientific">Synoicihabitans lomoniglobus</name>
    <dbReference type="NCBI Taxonomy" id="2909285"/>
    <lineage>
        <taxon>Bacteria</taxon>
        <taxon>Pseudomonadati</taxon>
        <taxon>Verrucomicrobiota</taxon>
        <taxon>Opitutia</taxon>
        <taxon>Opitutales</taxon>
        <taxon>Opitutaceae</taxon>
        <taxon>Synoicihabitans</taxon>
    </lineage>
</organism>
<dbReference type="AlphaFoldDB" id="A0AAF0CMM9"/>
<keyword evidence="5" id="KW-1185">Reference proteome</keyword>
<dbReference type="PROSITE" id="PS50110">
    <property type="entry name" value="RESPONSE_REGULATORY"/>
    <property type="match status" value="1"/>
</dbReference>
<gene>
    <name evidence="4" type="ORF">PXH66_14355</name>
</gene>
<dbReference type="InterPro" id="IPR011006">
    <property type="entry name" value="CheY-like_superfamily"/>
</dbReference>
<evidence type="ECO:0000313" key="4">
    <source>
        <dbReference type="EMBL" id="WED63516.1"/>
    </source>
</evidence>
<dbReference type="Gene3D" id="2.40.50.1020">
    <property type="entry name" value="LytTr DNA-binding domain"/>
    <property type="match status" value="1"/>
</dbReference>
<protein>
    <submittedName>
        <fullName evidence="4">LytTR family DNA-binding domain-containing protein</fullName>
    </submittedName>
</protein>
<dbReference type="SUPFAM" id="SSF52172">
    <property type="entry name" value="CheY-like"/>
    <property type="match status" value="1"/>
</dbReference>
<dbReference type="RefSeq" id="WP_330929104.1">
    <property type="nucleotide sequence ID" value="NZ_CP119075.1"/>
</dbReference>
<dbReference type="PROSITE" id="PS50930">
    <property type="entry name" value="HTH_LYTTR"/>
    <property type="match status" value="1"/>
</dbReference>
<sequence length="249" mass="27837">MKPIRCLVVDDEPLAQRVIENFARSLPHLQIVRKCNNAVEALDALHTEKDIDVIFLDIQMPRLSGLSFARSLKHAPPIIFTTAFAEHALESYDLEAVDYLKKPFSFERFCQALEKVQRRMEVAAVTSAGGVSNVVESRVSAATSWADQSVFIKAEGAMVRVDLADILLIEGVGDYVKLVRRNSTLISHETLQQWERRLPSDGFVRVHKSFIVAVGQIDAIKGGEILIEERWIPIGRVYRAALDAVIGTK</sequence>
<dbReference type="GO" id="GO:0000156">
    <property type="term" value="F:phosphorelay response regulator activity"/>
    <property type="evidence" value="ECO:0007669"/>
    <property type="project" value="InterPro"/>
</dbReference>
<dbReference type="PANTHER" id="PTHR37299:SF1">
    <property type="entry name" value="STAGE 0 SPORULATION PROTEIN A HOMOLOG"/>
    <property type="match status" value="1"/>
</dbReference>
<feature type="modified residue" description="4-aspartylphosphate" evidence="1">
    <location>
        <position position="57"/>
    </location>
</feature>
<dbReference type="Pfam" id="PF00072">
    <property type="entry name" value="Response_reg"/>
    <property type="match status" value="1"/>
</dbReference>
<keyword evidence="1" id="KW-0597">Phosphoprotein</keyword>
<feature type="domain" description="Response regulatory" evidence="2">
    <location>
        <begin position="5"/>
        <end position="117"/>
    </location>
</feature>
<dbReference type="GO" id="GO:0003677">
    <property type="term" value="F:DNA binding"/>
    <property type="evidence" value="ECO:0007669"/>
    <property type="project" value="UniProtKB-KW"/>
</dbReference>
<dbReference type="InterPro" id="IPR001789">
    <property type="entry name" value="Sig_transdc_resp-reg_receiver"/>
</dbReference>
<keyword evidence="4" id="KW-0238">DNA-binding</keyword>
<dbReference type="InterPro" id="IPR046947">
    <property type="entry name" value="LytR-like"/>
</dbReference>
<evidence type="ECO:0000259" key="2">
    <source>
        <dbReference type="PROSITE" id="PS50110"/>
    </source>
</evidence>
<evidence type="ECO:0000256" key="1">
    <source>
        <dbReference type="PROSITE-ProRule" id="PRU00169"/>
    </source>
</evidence>
<dbReference type="KEGG" id="slom:PXH66_14355"/>
<dbReference type="InterPro" id="IPR007492">
    <property type="entry name" value="LytTR_DNA-bd_dom"/>
</dbReference>
<dbReference type="Pfam" id="PF04397">
    <property type="entry name" value="LytTR"/>
    <property type="match status" value="1"/>
</dbReference>
<dbReference type="PANTHER" id="PTHR37299">
    <property type="entry name" value="TRANSCRIPTIONAL REGULATOR-RELATED"/>
    <property type="match status" value="1"/>
</dbReference>
<feature type="domain" description="HTH LytTR-type" evidence="3">
    <location>
        <begin position="152"/>
        <end position="248"/>
    </location>
</feature>
<proteinExistence type="predicted"/>
<dbReference type="Gene3D" id="3.40.50.2300">
    <property type="match status" value="1"/>
</dbReference>
<name>A0AAF0CMM9_9BACT</name>
<dbReference type="Proteomes" id="UP001218638">
    <property type="component" value="Chromosome"/>
</dbReference>
<dbReference type="SMART" id="SM00448">
    <property type="entry name" value="REC"/>
    <property type="match status" value="1"/>
</dbReference>
<evidence type="ECO:0000259" key="3">
    <source>
        <dbReference type="PROSITE" id="PS50930"/>
    </source>
</evidence>